<dbReference type="SUPFAM" id="SSF52172">
    <property type="entry name" value="CheY-like"/>
    <property type="match status" value="1"/>
</dbReference>
<gene>
    <name evidence="4" type="ORF">ADUPG1_003014</name>
</gene>
<evidence type="ECO:0000313" key="5">
    <source>
        <dbReference type="Proteomes" id="UP001057375"/>
    </source>
</evidence>
<comment type="caution">
    <text evidence="4">The sequence shown here is derived from an EMBL/GenBank/DDBJ whole genome shotgun (WGS) entry which is preliminary data.</text>
</comment>
<sequence>MIAEDIYSNIEVLLGHLKAYEFEFFISENGQDALEKATVYRPDIILMDMQMPIMSGYEVTKKLKDDPDTRDMTIVAVTASVMKDDEMKIRDICDGYLRKPFIKSDLLFELSRHLKHDI</sequence>
<dbReference type="PANTHER" id="PTHR43719:SF28">
    <property type="entry name" value="PEROXIDE STRESS-ACTIVATED HISTIDINE KINASE MAK1-RELATED"/>
    <property type="match status" value="1"/>
</dbReference>
<name>A0ABQ5KSY9_9EUKA</name>
<dbReference type="InterPro" id="IPR011006">
    <property type="entry name" value="CheY-like_superfamily"/>
</dbReference>
<dbReference type="PROSITE" id="PS50110">
    <property type="entry name" value="RESPONSE_REGULATORY"/>
    <property type="match status" value="1"/>
</dbReference>
<dbReference type="InterPro" id="IPR050956">
    <property type="entry name" value="2C_system_His_kinase"/>
</dbReference>
<dbReference type="PANTHER" id="PTHR43719">
    <property type="entry name" value="TWO-COMPONENT HISTIDINE KINASE"/>
    <property type="match status" value="1"/>
</dbReference>
<accession>A0ABQ5KSY9</accession>
<dbReference type="Proteomes" id="UP001057375">
    <property type="component" value="Unassembled WGS sequence"/>
</dbReference>
<evidence type="ECO:0000256" key="2">
    <source>
        <dbReference type="PROSITE-ProRule" id="PRU00169"/>
    </source>
</evidence>
<keyword evidence="5" id="KW-1185">Reference proteome</keyword>
<reference evidence="4" key="1">
    <citation type="submission" date="2022-03" db="EMBL/GenBank/DDBJ databases">
        <title>Draft genome sequence of Aduncisulcus paluster, a free-living microaerophilic Fornicata.</title>
        <authorList>
            <person name="Yuyama I."/>
            <person name="Kume K."/>
            <person name="Tamura T."/>
            <person name="Inagaki Y."/>
            <person name="Hashimoto T."/>
        </authorList>
    </citation>
    <scope>NUCLEOTIDE SEQUENCE</scope>
    <source>
        <strain evidence="4">NY0171</strain>
    </source>
</reference>
<keyword evidence="1 2" id="KW-0597">Phosphoprotein</keyword>
<dbReference type="EMBL" id="BQXS01003847">
    <property type="protein sequence ID" value="GKT35587.1"/>
    <property type="molecule type" value="Genomic_DNA"/>
</dbReference>
<evidence type="ECO:0000259" key="3">
    <source>
        <dbReference type="PROSITE" id="PS50110"/>
    </source>
</evidence>
<dbReference type="Pfam" id="PF00072">
    <property type="entry name" value="Response_reg"/>
    <property type="match status" value="1"/>
</dbReference>
<feature type="domain" description="Response regulatory" evidence="3">
    <location>
        <begin position="1"/>
        <end position="114"/>
    </location>
</feature>
<feature type="non-terminal residue" evidence="4">
    <location>
        <position position="118"/>
    </location>
</feature>
<feature type="modified residue" description="4-aspartylphosphate" evidence="2">
    <location>
        <position position="48"/>
    </location>
</feature>
<proteinExistence type="predicted"/>
<evidence type="ECO:0000256" key="1">
    <source>
        <dbReference type="ARBA" id="ARBA00022553"/>
    </source>
</evidence>
<protein>
    <submittedName>
        <fullName evidence="4">Response regulator</fullName>
    </submittedName>
</protein>
<dbReference type="Gene3D" id="3.40.50.2300">
    <property type="match status" value="1"/>
</dbReference>
<dbReference type="InterPro" id="IPR001789">
    <property type="entry name" value="Sig_transdc_resp-reg_receiver"/>
</dbReference>
<evidence type="ECO:0000313" key="4">
    <source>
        <dbReference type="EMBL" id="GKT35587.1"/>
    </source>
</evidence>
<dbReference type="SMART" id="SM00448">
    <property type="entry name" value="REC"/>
    <property type="match status" value="1"/>
</dbReference>
<organism evidence="4 5">
    <name type="scientific">Aduncisulcus paluster</name>
    <dbReference type="NCBI Taxonomy" id="2918883"/>
    <lineage>
        <taxon>Eukaryota</taxon>
        <taxon>Metamonada</taxon>
        <taxon>Carpediemonas-like organisms</taxon>
        <taxon>Aduncisulcus</taxon>
    </lineage>
</organism>